<dbReference type="InterPro" id="IPR036945">
    <property type="entry name" value="DAGK_sf"/>
</dbReference>
<dbReference type="EMBL" id="WENB01000001">
    <property type="protein sequence ID" value="KAF0415199.1"/>
    <property type="molecule type" value="Genomic_DNA"/>
</dbReference>
<evidence type="ECO:0000313" key="25">
    <source>
        <dbReference type="Proteomes" id="UP001214131"/>
    </source>
</evidence>
<keyword evidence="7 17" id="KW-0547">Nucleotide-binding</keyword>
<comment type="cofactor">
    <cofactor evidence="18">
        <name>Mg(2+)</name>
        <dbReference type="ChEBI" id="CHEBI:18420"/>
    </cofactor>
    <text evidence="18">Mn(2+), Zn(2+), Cd(2+) and Co(2+) support activity to lesser extents.</text>
</comment>
<dbReference type="InterPro" id="IPR000829">
    <property type="entry name" value="DAGK"/>
</dbReference>
<evidence type="ECO:0000256" key="15">
    <source>
        <dbReference type="PIRSR" id="PIRSR600829-1"/>
    </source>
</evidence>
<feature type="binding site" evidence="16">
    <location>
        <position position="76"/>
    </location>
    <ligand>
        <name>substrate</name>
    </ligand>
</feature>
<evidence type="ECO:0000256" key="1">
    <source>
        <dbReference type="ARBA" id="ARBA00004651"/>
    </source>
</evidence>
<keyword evidence="9 17" id="KW-0067">ATP-binding</keyword>
<evidence type="ECO:0000256" key="14">
    <source>
        <dbReference type="ARBA" id="ARBA00023264"/>
    </source>
</evidence>
<proteinExistence type="inferred from homology"/>
<keyword evidence="14" id="KW-1208">Phospholipid metabolism</keyword>
<evidence type="ECO:0000256" key="6">
    <source>
        <dbReference type="ARBA" id="ARBA00022692"/>
    </source>
</evidence>
<reference evidence="22 25" key="5">
    <citation type="submission" date="2023-02" db="EMBL/GenBank/DDBJ databases">
        <title>Comparative genomics and fermentation flavor characterization of five lactic acid bacteria reveal flavor biosynthesis metabolic pathways in fermented muskmelon puree.</title>
        <authorList>
            <person name="Yuan L."/>
            <person name="Li M."/>
            <person name="Xu X."/>
            <person name="Lao F."/>
            <person name="Wu J."/>
        </authorList>
    </citation>
    <scope>NUCLEOTIDE SEQUENCE [LARGE SCALE GENOMIC DNA]</scope>
    <source>
        <strain evidence="22 25">Ca-4</strain>
    </source>
</reference>
<dbReference type="Gene3D" id="1.10.287.3610">
    <property type="match status" value="1"/>
</dbReference>
<evidence type="ECO:0000256" key="5">
    <source>
        <dbReference type="ARBA" id="ARBA00022679"/>
    </source>
</evidence>
<dbReference type="GO" id="GO:0016301">
    <property type="term" value="F:kinase activity"/>
    <property type="evidence" value="ECO:0007669"/>
    <property type="project" value="UniProtKB-KW"/>
</dbReference>
<dbReference type="Proteomes" id="UP001214131">
    <property type="component" value="Chromosome"/>
</dbReference>
<evidence type="ECO:0000313" key="20">
    <source>
        <dbReference type="EMBL" id="KAF0415199.1"/>
    </source>
</evidence>
<reference evidence="21" key="4">
    <citation type="submission" date="2020-11" db="EMBL/GenBank/DDBJ databases">
        <title>Antibiotic susceptibility profiles of Pediococcus pentosaceus from various origins and their implications for the safety assessment of strains with food-technology applications.</title>
        <authorList>
            <person name="Shani N."/>
            <person name="Oberhaensli S."/>
            <person name="Arias E."/>
        </authorList>
    </citation>
    <scope>NUCLEOTIDE SEQUENCE</scope>
    <source>
        <strain evidence="21">FAM 19164</strain>
    </source>
</reference>
<reference evidence="23" key="3">
    <citation type="submission" date="2020-03" db="EMBL/GenBank/DDBJ databases">
        <title>SpeciesPrimer: A bioinformatics pipeline dedicated to the design of qPCR primers for the quantification of bacterial species.</title>
        <authorList>
            <person name="Dreier M."/>
            <person name="Berthoud H."/>
            <person name="Shani N."/>
            <person name="Wechsler D."/>
            <person name="Junier P."/>
        </authorList>
    </citation>
    <scope>NUCLEOTIDE SEQUENCE [LARGE SCALE GENOMIC DNA]</scope>
    <source>
        <strain evidence="23">FAM13073</strain>
    </source>
</reference>
<organism evidence="21 24">
    <name type="scientific">Pediococcus pentosaceus</name>
    <dbReference type="NCBI Taxonomy" id="1255"/>
    <lineage>
        <taxon>Bacteria</taxon>
        <taxon>Bacillati</taxon>
        <taxon>Bacillota</taxon>
        <taxon>Bacilli</taxon>
        <taxon>Lactobacillales</taxon>
        <taxon>Lactobacillaceae</taxon>
        <taxon>Pediococcus</taxon>
    </lineage>
</organism>
<feature type="transmembrane region" description="Helical" evidence="19">
    <location>
        <begin position="103"/>
        <end position="124"/>
    </location>
</feature>
<keyword evidence="18" id="KW-0479">Metal-binding</keyword>
<evidence type="ECO:0000256" key="4">
    <source>
        <dbReference type="ARBA" id="ARBA00022516"/>
    </source>
</evidence>
<sequence>MPMASSDKRQTKKNRSIFQSVGHAGHGLWEVFNTERNFRYHLMIMVVIIIAGFIFALNLLEWIMVLGCIAAVLVAEILNSAIERLADLAADGKFHPLIKQAKDIAASGVLVTALFAAIIGLLIFGNKLF</sequence>
<keyword evidence="11" id="KW-0443">Lipid metabolism</keyword>
<dbReference type="Proteomes" id="UP000472573">
    <property type="component" value="Unassembled WGS sequence"/>
</dbReference>
<dbReference type="Pfam" id="PF01219">
    <property type="entry name" value="DAGK_prokar"/>
    <property type="match status" value="1"/>
</dbReference>
<evidence type="ECO:0000313" key="23">
    <source>
        <dbReference type="Proteomes" id="UP000472573"/>
    </source>
</evidence>
<evidence type="ECO:0000256" key="13">
    <source>
        <dbReference type="ARBA" id="ARBA00023209"/>
    </source>
</evidence>
<dbReference type="EMBL" id="JADOFV010000001">
    <property type="protein sequence ID" value="MBF7126332.1"/>
    <property type="molecule type" value="Genomic_DNA"/>
</dbReference>
<evidence type="ECO:0000256" key="19">
    <source>
        <dbReference type="SAM" id="Phobius"/>
    </source>
</evidence>
<gene>
    <name evidence="20" type="ORF">GBO79_02440</name>
    <name evidence="21" type="ORF">ITQ97_00575</name>
    <name evidence="22" type="ORF">PWB86_08515</name>
</gene>
<feature type="binding site" evidence="17">
    <location>
        <begin position="102"/>
        <end position="103"/>
    </location>
    <ligand>
        <name>ATP</name>
        <dbReference type="ChEBI" id="CHEBI:30616"/>
    </ligand>
</feature>
<feature type="transmembrane region" description="Helical" evidence="19">
    <location>
        <begin position="38"/>
        <end position="56"/>
    </location>
</feature>
<reference evidence="20" key="2">
    <citation type="submission" date="2019-12" db="EMBL/GenBank/DDBJ databases">
        <title>SpeciesPrimer: A bioinformatics pipeline dedicated to the design of qPCR primers for the quantification of bacterial species.</title>
        <authorList>
            <person name="Dreier M."/>
            <person name="Berthoud H."/>
            <person name="Shani N."/>
            <person name="Wechsler D."/>
            <person name="Junier P."/>
        </authorList>
    </citation>
    <scope>NUCLEOTIDE SEQUENCE</scope>
    <source>
        <strain evidence="20">FAM13073</strain>
    </source>
</reference>
<dbReference type="Proteomes" id="UP000743107">
    <property type="component" value="Unassembled WGS sequence"/>
</dbReference>
<evidence type="ECO:0000313" key="22">
    <source>
        <dbReference type="EMBL" id="WEA57215.1"/>
    </source>
</evidence>
<dbReference type="GO" id="GO:0046872">
    <property type="term" value="F:metal ion binding"/>
    <property type="evidence" value="ECO:0007669"/>
    <property type="project" value="UniProtKB-KW"/>
</dbReference>
<feature type="binding site" evidence="18">
    <location>
        <position position="83"/>
    </location>
    <ligand>
        <name>a divalent metal cation</name>
        <dbReference type="ChEBI" id="CHEBI:60240"/>
    </ligand>
</feature>
<evidence type="ECO:0000256" key="10">
    <source>
        <dbReference type="ARBA" id="ARBA00022989"/>
    </source>
</evidence>
<dbReference type="AlphaFoldDB" id="A0A6N7BWB9"/>
<protein>
    <submittedName>
        <fullName evidence="21">Diacylglycerol kinase family protein</fullName>
    </submittedName>
</protein>
<evidence type="ECO:0000256" key="9">
    <source>
        <dbReference type="ARBA" id="ARBA00022840"/>
    </source>
</evidence>
<accession>A0A6N7BWB9</accession>
<dbReference type="GO" id="GO:0008654">
    <property type="term" value="P:phospholipid biosynthetic process"/>
    <property type="evidence" value="ECO:0007669"/>
    <property type="project" value="UniProtKB-KW"/>
</dbReference>
<evidence type="ECO:0000256" key="12">
    <source>
        <dbReference type="ARBA" id="ARBA00023136"/>
    </source>
</evidence>
<evidence type="ECO:0000313" key="24">
    <source>
        <dbReference type="Proteomes" id="UP000743107"/>
    </source>
</evidence>
<dbReference type="EMBL" id="CP118739">
    <property type="protein sequence ID" value="WEA57215.1"/>
    <property type="molecule type" value="Genomic_DNA"/>
</dbReference>
<evidence type="ECO:0000256" key="17">
    <source>
        <dbReference type="PIRSR" id="PIRSR600829-3"/>
    </source>
</evidence>
<reference evidence="20 23" key="1">
    <citation type="submission" date="2019-10" db="EMBL/GenBank/DDBJ databases">
        <authorList>
            <person name="Irmler S."/>
            <person name="Berthoud H."/>
            <person name="Roetschi A."/>
            <person name="Arias E."/>
            <person name="Shani N."/>
            <person name="Wuethrich D."/>
            <person name="Bruggmann R."/>
        </authorList>
    </citation>
    <scope>NUCLEOTIDE SEQUENCE [LARGE SCALE GENOMIC DNA]</scope>
    <source>
        <strain evidence="20 23">FAM13073</strain>
    </source>
</reference>
<dbReference type="RefSeq" id="WP_023440494.1">
    <property type="nucleotide sequence ID" value="NZ_CAKMAM010000001.1"/>
</dbReference>
<dbReference type="CDD" id="cd14265">
    <property type="entry name" value="UDPK_IM_like"/>
    <property type="match status" value="1"/>
</dbReference>
<dbReference type="InterPro" id="IPR033717">
    <property type="entry name" value="UDPK"/>
</dbReference>
<keyword evidence="10 19" id="KW-1133">Transmembrane helix</keyword>
<feature type="active site" description="Proton acceptor" evidence="15">
    <location>
        <position position="76"/>
    </location>
</feature>
<evidence type="ECO:0000256" key="11">
    <source>
        <dbReference type="ARBA" id="ARBA00023098"/>
    </source>
</evidence>
<evidence type="ECO:0000256" key="18">
    <source>
        <dbReference type="PIRSR" id="PIRSR600829-4"/>
    </source>
</evidence>
<keyword evidence="23" id="KW-1185">Reference proteome</keyword>
<keyword evidence="5" id="KW-0808">Transferase</keyword>
<dbReference type="PANTHER" id="PTHR34299">
    <property type="entry name" value="DIACYLGLYCEROL KINASE"/>
    <property type="match status" value="1"/>
</dbReference>
<keyword evidence="3" id="KW-1003">Cell membrane</keyword>
<evidence type="ECO:0000256" key="2">
    <source>
        <dbReference type="ARBA" id="ARBA00005967"/>
    </source>
</evidence>
<name>A0A6N7BWB9_PEDPE</name>
<feature type="binding site" evidence="17">
    <location>
        <position position="35"/>
    </location>
    <ligand>
        <name>ATP</name>
        <dbReference type="ChEBI" id="CHEBI:30616"/>
    </ligand>
</feature>
<dbReference type="GO" id="GO:0005886">
    <property type="term" value="C:plasma membrane"/>
    <property type="evidence" value="ECO:0007669"/>
    <property type="project" value="UniProtKB-SubCell"/>
</dbReference>
<evidence type="ECO:0000256" key="7">
    <source>
        <dbReference type="ARBA" id="ARBA00022741"/>
    </source>
</evidence>
<keyword evidence="13" id="KW-0594">Phospholipid biosynthesis</keyword>
<keyword evidence="6 19" id="KW-0812">Transmembrane</keyword>
<feature type="binding site" evidence="17">
    <location>
        <position position="83"/>
    </location>
    <ligand>
        <name>ATP</name>
        <dbReference type="ChEBI" id="CHEBI:30616"/>
    </ligand>
</feature>
<evidence type="ECO:0000313" key="21">
    <source>
        <dbReference type="EMBL" id="MBF7126332.1"/>
    </source>
</evidence>
<dbReference type="GO" id="GO:0005524">
    <property type="term" value="F:ATP binding"/>
    <property type="evidence" value="ECO:0007669"/>
    <property type="project" value="UniProtKB-KW"/>
</dbReference>
<dbReference type="PANTHER" id="PTHR34299:SF1">
    <property type="entry name" value="DIACYLGLYCEROL KINASE"/>
    <property type="match status" value="1"/>
</dbReference>
<keyword evidence="8 21" id="KW-0418">Kinase</keyword>
<feature type="binding site" evidence="18">
    <location>
        <position position="35"/>
    </location>
    <ligand>
        <name>a divalent metal cation</name>
        <dbReference type="ChEBI" id="CHEBI:60240"/>
    </ligand>
</feature>
<evidence type="ECO:0000256" key="3">
    <source>
        <dbReference type="ARBA" id="ARBA00022475"/>
    </source>
</evidence>
<evidence type="ECO:0000256" key="8">
    <source>
        <dbReference type="ARBA" id="ARBA00022777"/>
    </source>
</evidence>
<keyword evidence="18" id="KW-0460">Magnesium</keyword>
<keyword evidence="4" id="KW-0444">Lipid biosynthesis</keyword>
<comment type="similarity">
    <text evidence="2">Belongs to the bacterial diacylglycerol kinase family.</text>
</comment>
<evidence type="ECO:0000256" key="16">
    <source>
        <dbReference type="PIRSR" id="PIRSR600829-2"/>
    </source>
</evidence>
<keyword evidence="12 19" id="KW-0472">Membrane</keyword>
<comment type="subcellular location">
    <subcellularLocation>
        <location evidence="1">Cell membrane</location>
        <topology evidence="1">Multi-pass membrane protein</topology>
    </subcellularLocation>
</comment>